<evidence type="ECO:0000313" key="17">
    <source>
        <dbReference type="EMBL" id="KNY26198.1"/>
    </source>
</evidence>
<dbReference type="Pfam" id="PF00334">
    <property type="entry name" value="NDK"/>
    <property type="match status" value="1"/>
</dbReference>
<dbReference type="InterPro" id="IPR034907">
    <property type="entry name" value="NDK-like_dom"/>
</dbReference>
<comment type="function">
    <text evidence="12">Major role in the synthesis of nucleoside triphosphates other than ATP. The ATP gamma phosphate is transferred to the NDP beta phosphate via a ping-pong mechanism, using a phosphorylated active-site intermediate.</text>
</comment>
<evidence type="ECO:0000256" key="4">
    <source>
        <dbReference type="ARBA" id="ARBA00017632"/>
    </source>
</evidence>
<dbReference type="OrthoDB" id="9801161at2"/>
<dbReference type="PANTHER" id="PTHR11349">
    <property type="entry name" value="NUCLEOSIDE DIPHOSPHATE KINASE"/>
    <property type="match status" value="1"/>
</dbReference>
<organism evidence="17 18">
    <name type="scientific">Pseudobacteroides cellulosolvens ATCC 35603 = DSM 2933</name>
    <dbReference type="NCBI Taxonomy" id="398512"/>
    <lineage>
        <taxon>Bacteria</taxon>
        <taxon>Bacillati</taxon>
        <taxon>Bacillota</taxon>
        <taxon>Clostridia</taxon>
        <taxon>Eubacteriales</taxon>
        <taxon>Oscillospiraceae</taxon>
        <taxon>Pseudobacteroides</taxon>
    </lineage>
</organism>
<dbReference type="EC" id="2.7.4.6" evidence="3 12"/>
<dbReference type="CDD" id="cd04413">
    <property type="entry name" value="NDPk_I"/>
    <property type="match status" value="1"/>
</dbReference>
<keyword evidence="5 12" id="KW-0808">Transferase</keyword>
<keyword evidence="11 12" id="KW-0546">Nucleotide metabolism</keyword>
<evidence type="ECO:0000256" key="13">
    <source>
        <dbReference type="PROSITE-ProRule" id="PRU00706"/>
    </source>
</evidence>
<evidence type="ECO:0000256" key="1">
    <source>
        <dbReference type="ARBA" id="ARBA00001946"/>
    </source>
</evidence>
<comment type="cofactor">
    <cofactor evidence="1 12">
        <name>Mg(2+)</name>
        <dbReference type="ChEBI" id="CHEBI:18420"/>
    </cofactor>
</comment>
<evidence type="ECO:0000256" key="14">
    <source>
        <dbReference type="RuleBase" id="RU004011"/>
    </source>
</evidence>
<dbReference type="eggNOG" id="COG0105">
    <property type="taxonomic scope" value="Bacteria"/>
</dbReference>
<dbReference type="STRING" id="398512.Bccel_1460"/>
<keyword evidence="7 12" id="KW-0547">Nucleotide-binding</keyword>
<comment type="subcellular location">
    <subcellularLocation>
        <location evidence="12">Cytoplasm</location>
    </subcellularLocation>
</comment>
<dbReference type="RefSeq" id="WP_036943719.1">
    <property type="nucleotide sequence ID" value="NZ_JQKC01000023.1"/>
</dbReference>
<evidence type="ECO:0000313" key="18">
    <source>
        <dbReference type="Proteomes" id="UP000036923"/>
    </source>
</evidence>
<keyword evidence="8 12" id="KW-0418">Kinase</keyword>
<evidence type="ECO:0000256" key="15">
    <source>
        <dbReference type="RuleBase" id="RU004013"/>
    </source>
</evidence>
<keyword evidence="12" id="KW-0963">Cytoplasm</keyword>
<protein>
    <recommendedName>
        <fullName evidence="4 12">Nucleoside diphosphate kinase</fullName>
        <shortName evidence="12">NDK</shortName>
        <shortName evidence="12">NDP kinase</shortName>
        <ecNumber evidence="3 12">2.7.4.6</ecNumber>
    </recommendedName>
    <alternativeName>
        <fullName evidence="12">Nucleoside-2-P kinase</fullName>
    </alternativeName>
</protein>
<gene>
    <name evidence="12" type="primary">ndk</name>
    <name evidence="17" type="ORF">Bccel_1460</name>
</gene>
<dbReference type="NCBIfam" id="NF001908">
    <property type="entry name" value="PRK00668.1"/>
    <property type="match status" value="1"/>
</dbReference>
<comment type="catalytic activity">
    <reaction evidence="12 15">
        <text>a 2'-deoxyribonucleoside 5'-diphosphate + ATP = a 2'-deoxyribonucleoside 5'-triphosphate + ADP</text>
        <dbReference type="Rhea" id="RHEA:44640"/>
        <dbReference type="ChEBI" id="CHEBI:30616"/>
        <dbReference type="ChEBI" id="CHEBI:61560"/>
        <dbReference type="ChEBI" id="CHEBI:73316"/>
        <dbReference type="ChEBI" id="CHEBI:456216"/>
        <dbReference type="EC" id="2.7.4.6"/>
    </reaction>
</comment>
<dbReference type="GO" id="GO:0006241">
    <property type="term" value="P:CTP biosynthetic process"/>
    <property type="evidence" value="ECO:0007669"/>
    <property type="project" value="UniProtKB-UniRule"/>
</dbReference>
<proteinExistence type="inferred from homology"/>
<keyword evidence="18" id="KW-1185">Reference proteome</keyword>
<dbReference type="PATRIC" id="fig|398512.5.peg.1518"/>
<feature type="binding site" evidence="12 13">
    <location>
        <position position="85"/>
    </location>
    <ligand>
        <name>ATP</name>
        <dbReference type="ChEBI" id="CHEBI:30616"/>
    </ligand>
</feature>
<dbReference type="GO" id="GO:0006228">
    <property type="term" value="P:UTP biosynthetic process"/>
    <property type="evidence" value="ECO:0007669"/>
    <property type="project" value="UniProtKB-UniRule"/>
</dbReference>
<evidence type="ECO:0000256" key="3">
    <source>
        <dbReference type="ARBA" id="ARBA00012966"/>
    </source>
</evidence>
<evidence type="ECO:0000256" key="10">
    <source>
        <dbReference type="ARBA" id="ARBA00022842"/>
    </source>
</evidence>
<dbReference type="SMART" id="SM00562">
    <property type="entry name" value="NDK"/>
    <property type="match status" value="1"/>
</dbReference>
<feature type="binding site" evidence="12 13">
    <location>
        <position position="112"/>
    </location>
    <ligand>
        <name>ATP</name>
        <dbReference type="ChEBI" id="CHEBI:30616"/>
    </ligand>
</feature>
<dbReference type="InterPro" id="IPR001564">
    <property type="entry name" value="Nucleoside_diP_kinase"/>
</dbReference>
<dbReference type="HAMAP" id="MF_00451">
    <property type="entry name" value="NDP_kinase"/>
    <property type="match status" value="1"/>
</dbReference>
<dbReference type="GO" id="GO:0006183">
    <property type="term" value="P:GTP biosynthetic process"/>
    <property type="evidence" value="ECO:0007669"/>
    <property type="project" value="UniProtKB-UniRule"/>
</dbReference>
<dbReference type="AlphaFoldDB" id="A0A0L6JKG9"/>
<comment type="subunit">
    <text evidence="12">Homotetramer.</text>
</comment>
<keyword evidence="9 12" id="KW-0067">ATP-binding</keyword>
<feature type="binding site" evidence="12 13">
    <location>
        <position position="9"/>
    </location>
    <ligand>
        <name>ATP</name>
        <dbReference type="ChEBI" id="CHEBI:30616"/>
    </ligand>
</feature>
<dbReference type="GO" id="GO:0005737">
    <property type="term" value="C:cytoplasm"/>
    <property type="evidence" value="ECO:0007669"/>
    <property type="project" value="UniProtKB-SubCell"/>
</dbReference>
<evidence type="ECO:0000256" key="9">
    <source>
        <dbReference type="ARBA" id="ARBA00022840"/>
    </source>
</evidence>
<evidence type="ECO:0000256" key="5">
    <source>
        <dbReference type="ARBA" id="ARBA00022679"/>
    </source>
</evidence>
<evidence type="ECO:0000256" key="6">
    <source>
        <dbReference type="ARBA" id="ARBA00022723"/>
    </source>
</evidence>
<evidence type="ECO:0000256" key="8">
    <source>
        <dbReference type="ARBA" id="ARBA00022777"/>
    </source>
</evidence>
<feature type="binding site" evidence="12 13">
    <location>
        <position position="91"/>
    </location>
    <ligand>
        <name>ATP</name>
        <dbReference type="ChEBI" id="CHEBI:30616"/>
    </ligand>
</feature>
<comment type="similarity">
    <text evidence="2 12 13 14">Belongs to the NDK family.</text>
</comment>
<dbReference type="FunFam" id="3.30.70.141:FF:000003">
    <property type="entry name" value="Nucleoside diphosphate kinase"/>
    <property type="match status" value="1"/>
</dbReference>
<dbReference type="PRINTS" id="PR01243">
    <property type="entry name" value="NUCDPKINASE"/>
</dbReference>
<dbReference type="InterPro" id="IPR023005">
    <property type="entry name" value="Nucleoside_diP_kinase_AS"/>
</dbReference>
<feature type="binding site" evidence="12 13">
    <location>
        <position position="57"/>
    </location>
    <ligand>
        <name>ATP</name>
        <dbReference type="ChEBI" id="CHEBI:30616"/>
    </ligand>
</feature>
<dbReference type="PROSITE" id="PS00469">
    <property type="entry name" value="NDPK"/>
    <property type="match status" value="1"/>
</dbReference>
<feature type="active site" description="Pros-phosphohistidine intermediate" evidence="12 13">
    <location>
        <position position="115"/>
    </location>
</feature>
<name>A0A0L6JKG9_9FIRM</name>
<sequence>MERTLVILKPDAVERKLIGEIITRFEKRNLEIINMKMTKISREKAEEHYSHISGMPFFNDMIDYITMGEVVIMMLEGENAINMVRNMIGKTSSIESSPGTVRGDFGYHRFMNLIHASDSVESAEKEIIRFFGQET</sequence>
<accession>A0A0L6JKG9</accession>
<feature type="binding site" evidence="12 13">
    <location>
        <position position="102"/>
    </location>
    <ligand>
        <name>ATP</name>
        <dbReference type="ChEBI" id="CHEBI:30616"/>
    </ligand>
</feature>
<evidence type="ECO:0000259" key="16">
    <source>
        <dbReference type="SMART" id="SM00562"/>
    </source>
</evidence>
<reference evidence="18" key="1">
    <citation type="submission" date="2015-07" db="EMBL/GenBank/DDBJ databases">
        <title>Near-Complete Genome Sequence of the Cellulolytic Bacterium Bacteroides (Pseudobacteroides) cellulosolvens ATCC 35603.</title>
        <authorList>
            <person name="Dassa B."/>
            <person name="Utturkar S.M."/>
            <person name="Klingeman D.M."/>
            <person name="Hurt R.A."/>
            <person name="Keller M."/>
            <person name="Xu J."/>
            <person name="Reddy Y.H.K."/>
            <person name="Borovok I."/>
            <person name="Grinberg I.R."/>
            <person name="Lamed R."/>
            <person name="Zhivin O."/>
            <person name="Bayer E.A."/>
            <person name="Brown S.D."/>
        </authorList>
    </citation>
    <scope>NUCLEOTIDE SEQUENCE [LARGE SCALE GENOMIC DNA]</scope>
    <source>
        <strain evidence="18">DSM 2933</strain>
    </source>
</reference>
<comment type="catalytic activity">
    <reaction evidence="12">
        <text>a ribonucleoside 5'-diphosphate + ATP = a ribonucleoside 5'-triphosphate + ADP</text>
        <dbReference type="Rhea" id="RHEA:18113"/>
        <dbReference type="ChEBI" id="CHEBI:30616"/>
        <dbReference type="ChEBI" id="CHEBI:57930"/>
        <dbReference type="ChEBI" id="CHEBI:61557"/>
        <dbReference type="ChEBI" id="CHEBI:456216"/>
        <dbReference type="EC" id="2.7.4.6"/>
    </reaction>
</comment>
<dbReference type="InterPro" id="IPR036850">
    <property type="entry name" value="NDK-like_dom_sf"/>
</dbReference>
<dbReference type="GO" id="GO:0046872">
    <property type="term" value="F:metal ion binding"/>
    <property type="evidence" value="ECO:0007669"/>
    <property type="project" value="UniProtKB-KW"/>
</dbReference>
<keyword evidence="10 12" id="KW-0460">Magnesium</keyword>
<dbReference type="GO" id="GO:0005524">
    <property type="term" value="F:ATP binding"/>
    <property type="evidence" value="ECO:0007669"/>
    <property type="project" value="UniProtKB-UniRule"/>
</dbReference>
<dbReference type="GO" id="GO:0004550">
    <property type="term" value="F:nucleoside diphosphate kinase activity"/>
    <property type="evidence" value="ECO:0007669"/>
    <property type="project" value="UniProtKB-UniRule"/>
</dbReference>
<evidence type="ECO:0000256" key="2">
    <source>
        <dbReference type="ARBA" id="ARBA00008142"/>
    </source>
</evidence>
<keyword evidence="6 12" id="KW-0479">Metal-binding</keyword>
<comment type="caution">
    <text evidence="17">The sequence shown here is derived from an EMBL/GenBank/DDBJ whole genome shotgun (WGS) entry which is preliminary data.</text>
</comment>
<dbReference type="PROSITE" id="PS51374">
    <property type="entry name" value="NDPK_LIKE"/>
    <property type="match status" value="1"/>
</dbReference>
<evidence type="ECO:0000256" key="12">
    <source>
        <dbReference type="HAMAP-Rule" id="MF_00451"/>
    </source>
</evidence>
<evidence type="ECO:0000256" key="7">
    <source>
        <dbReference type="ARBA" id="ARBA00022741"/>
    </source>
</evidence>
<dbReference type="Gene3D" id="3.30.70.141">
    <property type="entry name" value="Nucleoside diphosphate kinase-like domain"/>
    <property type="match status" value="1"/>
</dbReference>
<feature type="domain" description="Nucleoside diphosphate kinase-like" evidence="16">
    <location>
        <begin position="1"/>
        <end position="134"/>
    </location>
</feature>
<dbReference type="SUPFAM" id="SSF54919">
    <property type="entry name" value="Nucleoside diphosphate kinase, NDK"/>
    <property type="match status" value="1"/>
</dbReference>
<dbReference type="Proteomes" id="UP000036923">
    <property type="component" value="Unassembled WGS sequence"/>
</dbReference>
<keyword evidence="12" id="KW-0597">Phosphoprotein</keyword>
<dbReference type="EMBL" id="LGTC01000001">
    <property type="protein sequence ID" value="KNY26198.1"/>
    <property type="molecule type" value="Genomic_DNA"/>
</dbReference>
<evidence type="ECO:0000256" key="11">
    <source>
        <dbReference type="ARBA" id="ARBA00023080"/>
    </source>
</evidence>